<dbReference type="AlphaFoldDB" id="A0A061D958"/>
<dbReference type="VEuPathDB" id="PiroplasmaDB:BBBOND_0105640"/>
<protein>
    <submittedName>
        <fullName evidence="1">Uncharacterized protein</fullName>
    </submittedName>
</protein>
<dbReference type="EMBL" id="LK391707">
    <property type="protein sequence ID" value="CDR94255.1"/>
    <property type="molecule type" value="Genomic_DNA"/>
</dbReference>
<dbReference type="GeneID" id="24562796"/>
<organism evidence="1 2">
    <name type="scientific">Babesia bigemina</name>
    <dbReference type="NCBI Taxonomy" id="5866"/>
    <lineage>
        <taxon>Eukaryota</taxon>
        <taxon>Sar</taxon>
        <taxon>Alveolata</taxon>
        <taxon>Apicomplexa</taxon>
        <taxon>Aconoidasida</taxon>
        <taxon>Piroplasmida</taxon>
        <taxon>Babesiidae</taxon>
        <taxon>Babesia</taxon>
    </lineage>
</organism>
<gene>
    <name evidence="1" type="ORF">BBBOND_0105640</name>
</gene>
<proteinExistence type="predicted"/>
<keyword evidence="2" id="KW-1185">Reference proteome</keyword>
<reference evidence="2" key="1">
    <citation type="journal article" date="2014" name="Nucleic Acids Res.">
        <title>The evolutionary dynamics of variant antigen genes in Babesia reveal a history of genomic innovation underlying host-parasite interaction.</title>
        <authorList>
            <person name="Jackson A.P."/>
            <person name="Otto T.D."/>
            <person name="Darby A."/>
            <person name="Ramaprasad A."/>
            <person name="Xia D."/>
            <person name="Echaide I.E."/>
            <person name="Farber M."/>
            <person name="Gahlot S."/>
            <person name="Gamble J."/>
            <person name="Gupta D."/>
            <person name="Gupta Y."/>
            <person name="Jackson L."/>
            <person name="Malandrin L."/>
            <person name="Malas T.B."/>
            <person name="Moussa E."/>
            <person name="Nair M."/>
            <person name="Reid A.J."/>
            <person name="Sanders M."/>
            <person name="Sharma J."/>
            <person name="Tracey A."/>
            <person name="Quail M.A."/>
            <person name="Weir W."/>
            <person name="Wastling J.M."/>
            <person name="Hall N."/>
            <person name="Willadsen P."/>
            <person name="Lingelbach K."/>
            <person name="Shiels B."/>
            <person name="Tait A."/>
            <person name="Berriman M."/>
            <person name="Allred D.R."/>
            <person name="Pain A."/>
        </authorList>
    </citation>
    <scope>NUCLEOTIDE SEQUENCE [LARGE SCALE GENOMIC DNA]</scope>
    <source>
        <strain evidence="2">Bond</strain>
    </source>
</reference>
<accession>A0A061D958</accession>
<evidence type="ECO:0000313" key="1">
    <source>
        <dbReference type="EMBL" id="CDR94255.1"/>
    </source>
</evidence>
<evidence type="ECO:0000313" key="2">
    <source>
        <dbReference type="Proteomes" id="UP000033188"/>
    </source>
</evidence>
<dbReference type="KEGG" id="bbig:BBBOND_0105640"/>
<sequence length="275" mass="31565">MSFYLMRKRCNPFIIYITTLSLWVTVTAFRYCAWNPNSLTSIDRSLLRDQRVPSVVFLPSLVGSNRRISNLRMIWCYPIVNDGPGRRNRHKVNQAFERGPTKVNLSLTYEYANRLAQNQMFAPFSGLLPFYPEEGLGRTQDVYTPVESACGRVDIDIDEFEKIKDVYRTFNDQGCGVLELVGAKGGHFAFKYCGPLKEKYGIKAYLSYLLNVVYPGAKVTILTEHAVDEVDRIGVDPWLYAKQRRLICTGSDYTESFNDGKPHEMSYPKKFDMLV</sequence>
<dbReference type="RefSeq" id="XP_012766441.1">
    <property type="nucleotide sequence ID" value="XM_012910987.1"/>
</dbReference>
<name>A0A061D958_BABBI</name>
<dbReference type="OrthoDB" id="332524at2759"/>
<dbReference type="Proteomes" id="UP000033188">
    <property type="component" value="Chromosome 1"/>
</dbReference>
<dbReference type="OMA" id="KCYLRYL"/>